<dbReference type="GO" id="GO:0005816">
    <property type="term" value="C:spindle pole body"/>
    <property type="evidence" value="ECO:0007669"/>
    <property type="project" value="UniProtKB-ARBA"/>
</dbReference>
<evidence type="ECO:0000256" key="5">
    <source>
        <dbReference type="RuleBase" id="RU363050"/>
    </source>
</evidence>
<evidence type="ECO:0000313" key="11">
    <source>
        <dbReference type="Proteomes" id="UP000053617"/>
    </source>
</evidence>
<dbReference type="InterPro" id="IPR032797">
    <property type="entry name" value="Mod21_N"/>
</dbReference>
<dbReference type="InterPro" id="IPR059169">
    <property type="entry name" value="GCP5_N_ext"/>
</dbReference>
<feature type="domain" description="Gamma tubulin complex component protein N-terminal" evidence="9">
    <location>
        <begin position="221"/>
        <end position="523"/>
    </location>
</feature>
<dbReference type="PANTHER" id="PTHR19302:SF33">
    <property type="entry name" value="GAMMA-TUBULIN COMPLEX COMPONENT 5"/>
    <property type="match status" value="1"/>
</dbReference>
<evidence type="ECO:0000256" key="2">
    <source>
        <dbReference type="ARBA" id="ARBA00022490"/>
    </source>
</evidence>
<dbReference type="PANTHER" id="PTHR19302">
    <property type="entry name" value="GAMMA TUBULIN COMPLEX PROTEIN"/>
    <property type="match status" value="1"/>
</dbReference>
<feature type="region of interest" description="Disordered" evidence="6">
    <location>
        <begin position="109"/>
        <end position="131"/>
    </location>
</feature>
<evidence type="ECO:0000256" key="1">
    <source>
        <dbReference type="ARBA" id="ARBA00010337"/>
    </source>
</evidence>
<comment type="subcellular location">
    <subcellularLocation>
        <location evidence="5">Cytoplasm</location>
        <location evidence="5">Cytoskeleton</location>
        <location evidence="5">Microtubule organizing center</location>
    </subcellularLocation>
</comment>
<evidence type="ECO:0000256" key="6">
    <source>
        <dbReference type="SAM" id="MobiDB-lite"/>
    </source>
</evidence>
<gene>
    <name evidence="10" type="ORF">Z518_11366</name>
</gene>
<dbReference type="GO" id="GO:0000922">
    <property type="term" value="C:spindle pole"/>
    <property type="evidence" value="ECO:0007669"/>
    <property type="project" value="InterPro"/>
</dbReference>
<evidence type="ECO:0000259" key="9">
    <source>
        <dbReference type="Pfam" id="PF17681"/>
    </source>
</evidence>
<dbReference type="EMBL" id="KN847487">
    <property type="protein sequence ID" value="KIW99378.1"/>
    <property type="molecule type" value="Genomic_DNA"/>
</dbReference>
<dbReference type="GO" id="GO:0051321">
    <property type="term" value="P:meiotic cell cycle"/>
    <property type="evidence" value="ECO:0007669"/>
    <property type="project" value="TreeGrafter"/>
</dbReference>
<dbReference type="Gene3D" id="1.20.120.1900">
    <property type="entry name" value="Gamma-tubulin complex, C-terminal domain"/>
    <property type="match status" value="1"/>
</dbReference>
<keyword evidence="11" id="KW-1185">Reference proteome</keyword>
<dbReference type="HOGENOM" id="CLU_010106_0_0_1"/>
<evidence type="ECO:0000256" key="4">
    <source>
        <dbReference type="ARBA" id="ARBA00023212"/>
    </source>
</evidence>
<dbReference type="GO" id="GO:0005874">
    <property type="term" value="C:microtubule"/>
    <property type="evidence" value="ECO:0007669"/>
    <property type="project" value="UniProtKB-KW"/>
</dbReference>
<comment type="similarity">
    <text evidence="1 5">Belongs to the TUBGCP family.</text>
</comment>
<dbReference type="RefSeq" id="XP_013266515.1">
    <property type="nucleotide sequence ID" value="XM_013411061.1"/>
</dbReference>
<dbReference type="InterPro" id="IPR042241">
    <property type="entry name" value="GCP_C_sf"/>
</dbReference>
<evidence type="ECO:0000259" key="8">
    <source>
        <dbReference type="Pfam" id="PF14609"/>
    </source>
</evidence>
<dbReference type="Pfam" id="PF04130">
    <property type="entry name" value="GCP_C_terminal"/>
    <property type="match status" value="1"/>
</dbReference>
<keyword evidence="4 5" id="KW-0206">Cytoskeleton</keyword>
<evidence type="ECO:0000256" key="3">
    <source>
        <dbReference type="ARBA" id="ARBA00022701"/>
    </source>
</evidence>
<dbReference type="GO" id="GO:0031122">
    <property type="term" value="P:cytoplasmic microtubule organization"/>
    <property type="evidence" value="ECO:0007669"/>
    <property type="project" value="TreeGrafter"/>
</dbReference>
<feature type="domain" description="Gamma-Tubulin ring complex non-core subunit mod21 N-terminal" evidence="8">
    <location>
        <begin position="65"/>
        <end position="155"/>
    </location>
</feature>
<dbReference type="GO" id="GO:0043015">
    <property type="term" value="F:gamma-tubulin binding"/>
    <property type="evidence" value="ECO:0007669"/>
    <property type="project" value="InterPro"/>
</dbReference>
<dbReference type="Pfam" id="PF17681">
    <property type="entry name" value="GCP_N_terminal"/>
    <property type="match status" value="1"/>
</dbReference>
<dbReference type="GO" id="GO:0000930">
    <property type="term" value="C:gamma-tubulin complex"/>
    <property type="evidence" value="ECO:0007669"/>
    <property type="project" value="UniProtKB-ARBA"/>
</dbReference>
<reference evidence="10 11" key="1">
    <citation type="submission" date="2015-01" db="EMBL/GenBank/DDBJ databases">
        <title>The Genome Sequence of Rhinocladiella mackenzie CBS 650.93.</title>
        <authorList>
            <consortium name="The Broad Institute Genomics Platform"/>
            <person name="Cuomo C."/>
            <person name="de Hoog S."/>
            <person name="Gorbushina A."/>
            <person name="Stielow B."/>
            <person name="Teixiera M."/>
            <person name="Abouelleil A."/>
            <person name="Chapman S.B."/>
            <person name="Priest M."/>
            <person name="Young S.K."/>
            <person name="Wortman J."/>
            <person name="Nusbaum C."/>
            <person name="Birren B."/>
        </authorList>
    </citation>
    <scope>NUCLEOTIDE SEQUENCE [LARGE SCALE GENOMIC DNA]</scope>
    <source>
        <strain evidence="10 11">CBS 650.93</strain>
    </source>
</reference>
<dbReference type="AlphaFoldDB" id="A0A0D2I0X7"/>
<dbReference type="GO" id="GO:0051011">
    <property type="term" value="F:microtubule minus-end binding"/>
    <property type="evidence" value="ECO:0007669"/>
    <property type="project" value="TreeGrafter"/>
</dbReference>
<dbReference type="GO" id="GO:0051225">
    <property type="term" value="P:spindle assembly"/>
    <property type="evidence" value="ECO:0007669"/>
    <property type="project" value="TreeGrafter"/>
</dbReference>
<proteinExistence type="inferred from homology"/>
<name>A0A0D2I0X7_9EURO</name>
<dbReference type="OrthoDB" id="66546at2759"/>
<sequence>MASTTTMNAWLEELVLSILPPTVKSADVRKIKDNFIRRVKHHNYGRTNQFAVIDKLSGLEEKFQVLNLDELAGEMYSCRMELNKHDEHWLPDILDFLLHLSHDPASNIGRKKFPKFQPRSEAPPTLKWTDITADDPIDPQDLIWRMPEYSDFSSDNDEILILSTTTSPVTLKQHQEEEIQIDRVFDTSSGTENLNSSSTLEMSQFWRASEDFDTLTEKQAVREVLFMLGGHPTSVFTTNNYIIRANPRYRIRHLESNTSNAVLGEAASVGSRIASIRQWLRIPQSVGVLQLVQSGIGDKISEFQKAISRMHHDILHSASSTGVVSLLQILQMVRKEILPLATIWTITSHLSPNDSITALNALYSQSDLAYSSYDSVARETLLPIFLSALRLYVKPVDVWLRTGQIEAREPFFISRNKQPRDATTLWHDWFILSSKDNQLIPAFLKKYATTIFTAGKTAAFLHNLGRVAVNEGDDCPGLSDTAAETAHLVDGSPMPFSATFELLLDRHLSSLLDSSTTRLKNLLEGSCGLTKLLDAFDYLYLSKDGVILDRIESRMFDQIDRCVEMWNDRFLLADILADAYQDIDCVDSESITVHAGYTSSRSMESRRRSVKILGAVTVSYQLSWPIANIILPASTVSYQRIALTLRQIRRAKSILERRAYFHAQNIPLGTDTNDQKTAQVLYSKLSVFVNVLYAHLTTCTVQPLTSTMRSHLSVTGSVDEMIRVHRQYIEALEHACLSSKRIKPLRDSLLAILDLCIRFADIVSSPTSAVRCGSADPDFEASSFVSARSQRRRRRTIGGDSSSSDVEDAGDGEGYSTFILDEDTTVMQELTNVSVALNKHLSFLMAGLRGVARSSGEVGDGFELLADGLEGIFPVRKSMVY</sequence>
<dbReference type="CDD" id="cd22572">
    <property type="entry name" value="GCP5_NTD"/>
    <property type="match status" value="1"/>
</dbReference>
<dbReference type="Proteomes" id="UP000053617">
    <property type="component" value="Unassembled WGS sequence"/>
</dbReference>
<dbReference type="GO" id="GO:0007020">
    <property type="term" value="P:microtubule nucleation"/>
    <property type="evidence" value="ECO:0007669"/>
    <property type="project" value="InterPro"/>
</dbReference>
<dbReference type="GO" id="GO:0000278">
    <property type="term" value="P:mitotic cell cycle"/>
    <property type="evidence" value="ECO:0007669"/>
    <property type="project" value="TreeGrafter"/>
</dbReference>
<dbReference type="InterPro" id="IPR007259">
    <property type="entry name" value="GCP"/>
</dbReference>
<dbReference type="InterPro" id="IPR041470">
    <property type="entry name" value="GCP_N"/>
</dbReference>
<dbReference type="STRING" id="1442369.A0A0D2I0X7"/>
<feature type="domain" description="Gamma tubulin complex component C-terminal" evidence="7">
    <location>
        <begin position="533"/>
        <end position="851"/>
    </location>
</feature>
<keyword evidence="3 5" id="KW-0493">Microtubule</keyword>
<dbReference type="GeneID" id="25299437"/>
<protein>
    <recommendedName>
        <fullName evidence="5">Spindle pole body component</fullName>
    </recommendedName>
</protein>
<dbReference type="VEuPathDB" id="FungiDB:Z518_11366"/>
<dbReference type="InterPro" id="IPR040457">
    <property type="entry name" value="GCP_C"/>
</dbReference>
<evidence type="ECO:0000259" key="7">
    <source>
        <dbReference type="Pfam" id="PF04130"/>
    </source>
</evidence>
<dbReference type="Pfam" id="PF14609">
    <property type="entry name" value="GCP5-Mod21_N"/>
    <property type="match status" value="1"/>
</dbReference>
<organism evidence="10 11">
    <name type="scientific">Rhinocladiella mackenziei CBS 650.93</name>
    <dbReference type="NCBI Taxonomy" id="1442369"/>
    <lineage>
        <taxon>Eukaryota</taxon>
        <taxon>Fungi</taxon>
        <taxon>Dikarya</taxon>
        <taxon>Ascomycota</taxon>
        <taxon>Pezizomycotina</taxon>
        <taxon>Eurotiomycetes</taxon>
        <taxon>Chaetothyriomycetidae</taxon>
        <taxon>Chaetothyriales</taxon>
        <taxon>Herpotrichiellaceae</taxon>
        <taxon>Rhinocladiella</taxon>
    </lineage>
</organism>
<accession>A0A0D2I0X7</accession>
<evidence type="ECO:0000313" key="10">
    <source>
        <dbReference type="EMBL" id="KIW99378.1"/>
    </source>
</evidence>
<keyword evidence="2 5" id="KW-0963">Cytoplasm</keyword>